<dbReference type="InterPro" id="IPR005467">
    <property type="entry name" value="His_kinase_dom"/>
</dbReference>
<dbReference type="InterPro" id="IPR029151">
    <property type="entry name" value="Sensor-like_sf"/>
</dbReference>
<evidence type="ECO:0000256" key="7">
    <source>
        <dbReference type="ARBA" id="ARBA00022692"/>
    </source>
</evidence>
<evidence type="ECO:0000256" key="3">
    <source>
        <dbReference type="ARBA" id="ARBA00012438"/>
    </source>
</evidence>
<dbReference type="SMART" id="SM00388">
    <property type="entry name" value="HisKA"/>
    <property type="match status" value="1"/>
</dbReference>
<evidence type="ECO:0000256" key="5">
    <source>
        <dbReference type="ARBA" id="ARBA00022553"/>
    </source>
</evidence>
<dbReference type="Gene3D" id="3.30.565.10">
    <property type="entry name" value="Histidine kinase-like ATPase, C-terminal domain"/>
    <property type="match status" value="1"/>
</dbReference>
<dbReference type="InterPro" id="IPR003594">
    <property type="entry name" value="HATPase_dom"/>
</dbReference>
<keyword evidence="10" id="KW-0067">ATP-binding</keyword>
<feature type="domain" description="Histidine kinase" evidence="13">
    <location>
        <begin position="371"/>
        <end position="577"/>
    </location>
</feature>
<evidence type="ECO:0000256" key="12">
    <source>
        <dbReference type="SAM" id="Phobius"/>
    </source>
</evidence>
<dbReference type="PANTHER" id="PTHR44936:SF10">
    <property type="entry name" value="SENSOR PROTEIN RSTB"/>
    <property type="match status" value="1"/>
</dbReference>
<dbReference type="InterPro" id="IPR036097">
    <property type="entry name" value="HisK_dim/P_sf"/>
</dbReference>
<evidence type="ECO:0000259" key="14">
    <source>
        <dbReference type="PROSITE" id="PS50885"/>
    </source>
</evidence>
<dbReference type="PRINTS" id="PR00344">
    <property type="entry name" value="BCTRLSENSOR"/>
</dbReference>
<comment type="subcellular location">
    <subcellularLocation>
        <location evidence="2">Cell membrane</location>
        <topology evidence="2">Multi-pass membrane protein</topology>
    </subcellularLocation>
</comment>
<dbReference type="SMART" id="SM00387">
    <property type="entry name" value="HATPase_c"/>
    <property type="match status" value="1"/>
</dbReference>
<dbReference type="PROSITE" id="PS50109">
    <property type="entry name" value="HIS_KIN"/>
    <property type="match status" value="1"/>
</dbReference>
<dbReference type="InterPro" id="IPR003661">
    <property type="entry name" value="HisK_dim/P_dom"/>
</dbReference>
<protein>
    <recommendedName>
        <fullName evidence="3">histidine kinase</fullName>
        <ecNumber evidence="3">2.7.13.3</ecNumber>
    </recommendedName>
</protein>
<evidence type="ECO:0000256" key="1">
    <source>
        <dbReference type="ARBA" id="ARBA00000085"/>
    </source>
</evidence>
<organism evidence="15 16">
    <name type="scientific">Candidatus Muproteobacteria bacterium RBG_16_64_11</name>
    <dbReference type="NCBI Taxonomy" id="1817758"/>
    <lineage>
        <taxon>Bacteria</taxon>
        <taxon>Pseudomonadati</taxon>
        <taxon>Pseudomonadota</taxon>
        <taxon>Candidatus Muproteobacteria</taxon>
    </lineage>
</organism>
<dbReference type="SUPFAM" id="SSF103190">
    <property type="entry name" value="Sensory domain-like"/>
    <property type="match status" value="1"/>
</dbReference>
<reference evidence="15 16" key="1">
    <citation type="journal article" date="2016" name="Nat. Commun.">
        <title>Thousands of microbial genomes shed light on interconnected biogeochemical processes in an aquifer system.</title>
        <authorList>
            <person name="Anantharaman K."/>
            <person name="Brown C.T."/>
            <person name="Hug L.A."/>
            <person name="Sharon I."/>
            <person name="Castelle C.J."/>
            <person name="Probst A.J."/>
            <person name="Thomas B.C."/>
            <person name="Singh A."/>
            <person name="Wilkins M.J."/>
            <person name="Karaoz U."/>
            <person name="Brodie E.L."/>
            <person name="Williams K.H."/>
            <person name="Hubbard S.S."/>
            <person name="Banfield J.F."/>
        </authorList>
    </citation>
    <scope>NUCLEOTIDE SEQUENCE [LARGE SCALE GENOMIC DNA]</scope>
</reference>
<gene>
    <name evidence="15" type="ORF">A2150_00815</name>
</gene>
<dbReference type="EMBL" id="MFSS01000007">
    <property type="protein sequence ID" value="OGI44940.1"/>
    <property type="molecule type" value="Genomic_DNA"/>
</dbReference>
<dbReference type="PANTHER" id="PTHR44936">
    <property type="entry name" value="SENSOR PROTEIN CREC"/>
    <property type="match status" value="1"/>
</dbReference>
<comment type="caution">
    <text evidence="15">The sequence shown here is derived from an EMBL/GenBank/DDBJ whole genome shotgun (WGS) entry which is preliminary data.</text>
</comment>
<keyword evidence="8" id="KW-0547">Nucleotide-binding</keyword>
<keyword evidence="4" id="KW-1003">Cell membrane</keyword>
<dbReference type="SUPFAM" id="SSF55874">
    <property type="entry name" value="ATPase domain of HSP90 chaperone/DNA topoisomerase II/histidine kinase"/>
    <property type="match status" value="1"/>
</dbReference>
<feature type="domain" description="HAMP" evidence="14">
    <location>
        <begin position="299"/>
        <end position="351"/>
    </location>
</feature>
<comment type="catalytic activity">
    <reaction evidence="1">
        <text>ATP + protein L-histidine = ADP + protein N-phospho-L-histidine.</text>
        <dbReference type="EC" id="2.7.13.3"/>
    </reaction>
</comment>
<evidence type="ECO:0000256" key="10">
    <source>
        <dbReference type="ARBA" id="ARBA00022840"/>
    </source>
</evidence>
<keyword evidence="9" id="KW-0418">Kinase</keyword>
<dbReference type="Pfam" id="PF02518">
    <property type="entry name" value="HATPase_c"/>
    <property type="match status" value="1"/>
</dbReference>
<evidence type="ECO:0000313" key="15">
    <source>
        <dbReference type="EMBL" id="OGI44940.1"/>
    </source>
</evidence>
<keyword evidence="6" id="KW-0808">Transferase</keyword>
<keyword evidence="11 12" id="KW-1133">Transmembrane helix</keyword>
<name>A0A1F6TIH0_9PROT</name>
<dbReference type="Pfam" id="PF00672">
    <property type="entry name" value="HAMP"/>
    <property type="match status" value="1"/>
</dbReference>
<feature type="transmembrane region" description="Helical" evidence="12">
    <location>
        <begin position="276"/>
        <end position="297"/>
    </location>
</feature>
<dbReference type="InterPro" id="IPR004358">
    <property type="entry name" value="Sig_transdc_His_kin-like_C"/>
</dbReference>
<evidence type="ECO:0000259" key="13">
    <source>
        <dbReference type="PROSITE" id="PS50109"/>
    </source>
</evidence>
<accession>A0A1F6TIH0</accession>
<proteinExistence type="predicted"/>
<keyword evidence="12" id="KW-0472">Membrane</keyword>
<evidence type="ECO:0000256" key="2">
    <source>
        <dbReference type="ARBA" id="ARBA00004651"/>
    </source>
</evidence>
<dbReference type="SMART" id="SM00304">
    <property type="entry name" value="HAMP"/>
    <property type="match status" value="1"/>
</dbReference>
<dbReference type="Proteomes" id="UP000177925">
    <property type="component" value="Unassembled WGS sequence"/>
</dbReference>
<dbReference type="Gene3D" id="1.10.287.130">
    <property type="match status" value="1"/>
</dbReference>
<dbReference type="GO" id="GO:0005524">
    <property type="term" value="F:ATP binding"/>
    <property type="evidence" value="ECO:0007669"/>
    <property type="project" value="UniProtKB-KW"/>
</dbReference>
<dbReference type="SUPFAM" id="SSF158472">
    <property type="entry name" value="HAMP domain-like"/>
    <property type="match status" value="1"/>
</dbReference>
<dbReference type="AlphaFoldDB" id="A0A1F6TIH0"/>
<dbReference type="CDD" id="cd00082">
    <property type="entry name" value="HisKA"/>
    <property type="match status" value="1"/>
</dbReference>
<evidence type="ECO:0000256" key="8">
    <source>
        <dbReference type="ARBA" id="ARBA00022741"/>
    </source>
</evidence>
<keyword evidence="5" id="KW-0597">Phosphoprotein</keyword>
<dbReference type="Pfam" id="PF00512">
    <property type="entry name" value="HisKA"/>
    <property type="match status" value="1"/>
</dbReference>
<dbReference type="PROSITE" id="PS50885">
    <property type="entry name" value="HAMP"/>
    <property type="match status" value="1"/>
</dbReference>
<evidence type="ECO:0000313" key="16">
    <source>
        <dbReference type="Proteomes" id="UP000177925"/>
    </source>
</evidence>
<dbReference type="Gene3D" id="6.10.340.10">
    <property type="match status" value="1"/>
</dbReference>
<dbReference type="GO" id="GO:0000155">
    <property type="term" value="F:phosphorelay sensor kinase activity"/>
    <property type="evidence" value="ECO:0007669"/>
    <property type="project" value="InterPro"/>
</dbReference>
<dbReference type="GO" id="GO:0005886">
    <property type="term" value="C:plasma membrane"/>
    <property type="evidence" value="ECO:0007669"/>
    <property type="project" value="UniProtKB-SubCell"/>
</dbReference>
<dbReference type="STRING" id="1817758.A2150_00815"/>
<keyword evidence="7 12" id="KW-0812">Transmembrane</keyword>
<evidence type="ECO:0000256" key="9">
    <source>
        <dbReference type="ARBA" id="ARBA00022777"/>
    </source>
</evidence>
<dbReference type="SUPFAM" id="SSF47384">
    <property type="entry name" value="Homodimeric domain of signal transducing histidine kinase"/>
    <property type="match status" value="1"/>
</dbReference>
<dbReference type="CDD" id="cd06225">
    <property type="entry name" value="HAMP"/>
    <property type="match status" value="1"/>
</dbReference>
<dbReference type="EC" id="2.7.13.3" evidence="3"/>
<dbReference type="InterPro" id="IPR050980">
    <property type="entry name" value="2C_sensor_his_kinase"/>
</dbReference>
<dbReference type="InterPro" id="IPR003660">
    <property type="entry name" value="HAMP_dom"/>
</dbReference>
<sequence length="581" mass="64661">MPLNLPKLNRLQRKVVLIILVMVVVPMLVAGALASAWVSSNFEERLQRWIEESAVVAQTWLQDYQSDAILLGHVLADDPEFIVNLDSAEPTPLKQPLDQVIQKMGISFVQVYDTRNKLIYSSAPVSFQSSWEPGQSEAVLKVTQKNKSVLATVGITPLPREGLARFYVVLGSLLDQDFINKLTQLSGLKTRLYYREGNNFYDLFSNPNEVQSLKHLPKEALKRLQQDKKPYYSLEAEQGQFRGQYTPILDSEGHVEAIIFSGLERRGFEEILTNRLVMFFLISLLGIAIGVLAGVLLSRLIVRPVEYLRSGVMQLAGQNFHAEVPVSSNDELGDLAKAFNAMAVSLRQARDEQQQRFQKDKLSALGELSAALAHEIRNPIGVVNTAAALLEKSDTDPKKHAELTRMLREESMRVNNLVQDFLQLSRYRRPEFASVDPAIPLERALGTALAGRNNIHVTRRLEHGDVRISADANLLQQAWGNILTNALQAIGVRDGELTLTSVREDGHVMIAVEDSGPGISPEAMPRLFEPFFTNKEQGTGLGLTIANTLVEANGGNLKILEPEKSGARFGMRFPIHEQAFP</sequence>
<evidence type="ECO:0000256" key="4">
    <source>
        <dbReference type="ARBA" id="ARBA00022475"/>
    </source>
</evidence>
<evidence type="ECO:0000256" key="6">
    <source>
        <dbReference type="ARBA" id="ARBA00022679"/>
    </source>
</evidence>
<evidence type="ECO:0000256" key="11">
    <source>
        <dbReference type="ARBA" id="ARBA00022989"/>
    </source>
</evidence>
<dbReference type="InterPro" id="IPR036890">
    <property type="entry name" value="HATPase_C_sf"/>
</dbReference>
<feature type="transmembrane region" description="Helical" evidence="12">
    <location>
        <begin position="15"/>
        <end position="38"/>
    </location>
</feature>